<dbReference type="AlphaFoldDB" id="A0AAD3TI11"/>
<proteinExistence type="predicted"/>
<feature type="region of interest" description="Disordered" evidence="1">
    <location>
        <begin position="1"/>
        <end position="24"/>
    </location>
</feature>
<organism evidence="2 3">
    <name type="scientific">Nepenthes gracilis</name>
    <name type="common">Slender pitcher plant</name>
    <dbReference type="NCBI Taxonomy" id="150966"/>
    <lineage>
        <taxon>Eukaryota</taxon>
        <taxon>Viridiplantae</taxon>
        <taxon>Streptophyta</taxon>
        <taxon>Embryophyta</taxon>
        <taxon>Tracheophyta</taxon>
        <taxon>Spermatophyta</taxon>
        <taxon>Magnoliopsida</taxon>
        <taxon>eudicotyledons</taxon>
        <taxon>Gunneridae</taxon>
        <taxon>Pentapetalae</taxon>
        <taxon>Caryophyllales</taxon>
        <taxon>Nepenthaceae</taxon>
        <taxon>Nepenthes</taxon>
    </lineage>
</organism>
<name>A0AAD3TI11_NEPGR</name>
<evidence type="ECO:0000313" key="2">
    <source>
        <dbReference type="EMBL" id="GMH29950.1"/>
    </source>
</evidence>
<dbReference type="EMBL" id="BSYO01000037">
    <property type="protein sequence ID" value="GMH29950.1"/>
    <property type="molecule type" value="Genomic_DNA"/>
</dbReference>
<protein>
    <submittedName>
        <fullName evidence="2">Uncharacterized protein</fullName>
    </submittedName>
</protein>
<evidence type="ECO:0000313" key="3">
    <source>
        <dbReference type="Proteomes" id="UP001279734"/>
    </source>
</evidence>
<sequence>MVLCLQKTPHSTRSLPPFLHNPLQRKPTSARIKANAVMPNLQLQQRFPVALHIQNKKSLTLPANPNMQHATFRWAEMII</sequence>
<reference evidence="2" key="1">
    <citation type="submission" date="2023-05" db="EMBL/GenBank/DDBJ databases">
        <title>Nepenthes gracilis genome sequencing.</title>
        <authorList>
            <person name="Fukushima K."/>
        </authorList>
    </citation>
    <scope>NUCLEOTIDE SEQUENCE</scope>
    <source>
        <strain evidence="2">SING2019-196</strain>
    </source>
</reference>
<gene>
    <name evidence="2" type="ORF">Nepgr_031793</name>
</gene>
<accession>A0AAD3TI11</accession>
<keyword evidence="3" id="KW-1185">Reference proteome</keyword>
<comment type="caution">
    <text evidence="2">The sequence shown here is derived from an EMBL/GenBank/DDBJ whole genome shotgun (WGS) entry which is preliminary data.</text>
</comment>
<evidence type="ECO:0000256" key="1">
    <source>
        <dbReference type="SAM" id="MobiDB-lite"/>
    </source>
</evidence>
<dbReference type="Proteomes" id="UP001279734">
    <property type="component" value="Unassembled WGS sequence"/>
</dbReference>